<proteinExistence type="predicted"/>
<accession>A0A4Y2T2N4</accession>
<organism evidence="1 2">
    <name type="scientific">Araneus ventricosus</name>
    <name type="common">Orbweaver spider</name>
    <name type="synonym">Epeira ventricosa</name>
    <dbReference type="NCBI Taxonomy" id="182803"/>
    <lineage>
        <taxon>Eukaryota</taxon>
        <taxon>Metazoa</taxon>
        <taxon>Ecdysozoa</taxon>
        <taxon>Arthropoda</taxon>
        <taxon>Chelicerata</taxon>
        <taxon>Arachnida</taxon>
        <taxon>Araneae</taxon>
        <taxon>Araneomorphae</taxon>
        <taxon>Entelegynae</taxon>
        <taxon>Araneoidea</taxon>
        <taxon>Araneidae</taxon>
        <taxon>Araneus</taxon>
    </lineage>
</organism>
<dbReference type="AlphaFoldDB" id="A0A4Y2T2N4"/>
<dbReference type="Proteomes" id="UP000499080">
    <property type="component" value="Unassembled WGS sequence"/>
</dbReference>
<evidence type="ECO:0000313" key="2">
    <source>
        <dbReference type="Proteomes" id="UP000499080"/>
    </source>
</evidence>
<reference evidence="1 2" key="1">
    <citation type="journal article" date="2019" name="Sci. Rep.">
        <title>Orb-weaving spider Araneus ventricosus genome elucidates the spidroin gene catalogue.</title>
        <authorList>
            <person name="Kono N."/>
            <person name="Nakamura H."/>
            <person name="Ohtoshi R."/>
            <person name="Moran D.A.P."/>
            <person name="Shinohara A."/>
            <person name="Yoshida Y."/>
            <person name="Fujiwara M."/>
            <person name="Mori M."/>
            <person name="Tomita M."/>
            <person name="Arakawa K."/>
        </authorList>
    </citation>
    <scope>NUCLEOTIDE SEQUENCE [LARGE SCALE GENOMIC DNA]</scope>
</reference>
<gene>
    <name evidence="1" type="ORF">AVEN_111187_1</name>
</gene>
<comment type="caution">
    <text evidence="1">The sequence shown here is derived from an EMBL/GenBank/DDBJ whole genome shotgun (WGS) entry which is preliminary data.</text>
</comment>
<dbReference type="EMBL" id="BGPR01025716">
    <property type="protein sequence ID" value="GBN94852.1"/>
    <property type="molecule type" value="Genomic_DNA"/>
</dbReference>
<name>A0A4Y2T2N4_ARAVE</name>
<keyword evidence="2" id="KW-1185">Reference proteome</keyword>
<sequence>MHDATSQDSKGLGRLTSPFQLDLAQCGAGSIWHCSSQWAAFMEVSGNRTHTHHKSGSVRHSVGISSFHPHSMVEVFCIGTSSDRLLEIIVLKAHGITGGVAIPPEGIIRAREPVD</sequence>
<protein>
    <submittedName>
        <fullName evidence="1">Uncharacterized protein</fullName>
    </submittedName>
</protein>
<evidence type="ECO:0000313" key="1">
    <source>
        <dbReference type="EMBL" id="GBN94852.1"/>
    </source>
</evidence>